<dbReference type="EMBL" id="BGPR01000075">
    <property type="protein sequence ID" value="GBL90879.1"/>
    <property type="molecule type" value="Genomic_DNA"/>
</dbReference>
<proteinExistence type="predicted"/>
<accession>A0A4Y2BH41</accession>
<dbReference type="Proteomes" id="UP000499080">
    <property type="component" value="Unassembled WGS sequence"/>
</dbReference>
<protein>
    <submittedName>
        <fullName evidence="2">Uncharacterized protein</fullName>
    </submittedName>
</protein>
<keyword evidence="3" id="KW-1185">Reference proteome</keyword>
<gene>
    <name evidence="2" type="ORF">AVEN_27987_1</name>
</gene>
<reference evidence="2 3" key="1">
    <citation type="journal article" date="2019" name="Sci. Rep.">
        <title>Orb-weaving spider Araneus ventricosus genome elucidates the spidroin gene catalogue.</title>
        <authorList>
            <person name="Kono N."/>
            <person name="Nakamura H."/>
            <person name="Ohtoshi R."/>
            <person name="Moran D.A.P."/>
            <person name="Shinohara A."/>
            <person name="Yoshida Y."/>
            <person name="Fujiwara M."/>
            <person name="Mori M."/>
            <person name="Tomita M."/>
            <person name="Arakawa K."/>
        </authorList>
    </citation>
    <scope>NUCLEOTIDE SEQUENCE [LARGE SCALE GENOMIC DNA]</scope>
</reference>
<feature type="non-terminal residue" evidence="2">
    <location>
        <position position="34"/>
    </location>
</feature>
<feature type="region of interest" description="Disordered" evidence="1">
    <location>
        <begin position="1"/>
        <end position="34"/>
    </location>
</feature>
<evidence type="ECO:0000256" key="1">
    <source>
        <dbReference type="SAM" id="MobiDB-lite"/>
    </source>
</evidence>
<name>A0A4Y2BH41_ARAVE</name>
<sequence>MTRTTPKQAPPLNPSTHHTIGTTKHDLTCNRPHK</sequence>
<dbReference type="AlphaFoldDB" id="A0A4Y2BH41"/>
<comment type="caution">
    <text evidence="2">The sequence shown here is derived from an EMBL/GenBank/DDBJ whole genome shotgun (WGS) entry which is preliminary data.</text>
</comment>
<organism evidence="2 3">
    <name type="scientific">Araneus ventricosus</name>
    <name type="common">Orbweaver spider</name>
    <name type="synonym">Epeira ventricosa</name>
    <dbReference type="NCBI Taxonomy" id="182803"/>
    <lineage>
        <taxon>Eukaryota</taxon>
        <taxon>Metazoa</taxon>
        <taxon>Ecdysozoa</taxon>
        <taxon>Arthropoda</taxon>
        <taxon>Chelicerata</taxon>
        <taxon>Arachnida</taxon>
        <taxon>Araneae</taxon>
        <taxon>Araneomorphae</taxon>
        <taxon>Entelegynae</taxon>
        <taxon>Araneoidea</taxon>
        <taxon>Araneidae</taxon>
        <taxon>Araneus</taxon>
    </lineage>
</organism>
<evidence type="ECO:0000313" key="2">
    <source>
        <dbReference type="EMBL" id="GBL90879.1"/>
    </source>
</evidence>
<evidence type="ECO:0000313" key="3">
    <source>
        <dbReference type="Proteomes" id="UP000499080"/>
    </source>
</evidence>